<evidence type="ECO:0000256" key="3">
    <source>
        <dbReference type="ARBA" id="ARBA00022833"/>
    </source>
</evidence>
<keyword evidence="3" id="KW-0862">Zinc</keyword>
<dbReference type="PROSITE" id="PS51128">
    <property type="entry name" value="ZF_DKSA_2"/>
    <property type="match status" value="1"/>
</dbReference>
<dbReference type="PANTHER" id="PTHR38777:SF1">
    <property type="entry name" value="DNAK SUPPRESSOR PROTEIN"/>
    <property type="match status" value="1"/>
</dbReference>
<dbReference type="GO" id="GO:1900378">
    <property type="term" value="P:positive regulation of secondary metabolite biosynthetic process"/>
    <property type="evidence" value="ECO:0007669"/>
    <property type="project" value="TreeGrafter"/>
</dbReference>
<feature type="zinc finger region" description="dksA C4-type" evidence="4">
    <location>
        <begin position="36"/>
        <end position="60"/>
    </location>
</feature>
<dbReference type="Gene3D" id="1.20.120.910">
    <property type="entry name" value="DksA, coiled-coil domain"/>
    <property type="match status" value="1"/>
</dbReference>
<evidence type="ECO:0000259" key="5">
    <source>
        <dbReference type="Pfam" id="PF01258"/>
    </source>
</evidence>
<dbReference type="SUPFAM" id="SSF57716">
    <property type="entry name" value="Glucocorticoid receptor-like (DNA-binding domain)"/>
    <property type="match status" value="1"/>
</dbReference>
<proteinExistence type="predicted"/>
<evidence type="ECO:0000313" key="6">
    <source>
        <dbReference type="EMBL" id="SOB60536.1"/>
    </source>
</evidence>
<gene>
    <name evidence="6" type="ORF">DPRO_3620</name>
</gene>
<keyword evidence="7" id="KW-1185">Reference proteome</keyword>
<dbReference type="EMBL" id="LT907975">
    <property type="protein sequence ID" value="SOB60536.1"/>
    <property type="molecule type" value="Genomic_DNA"/>
</dbReference>
<dbReference type="OrthoDB" id="962301at2"/>
<feature type="domain" description="Zinc finger DksA/TraR C4-type" evidence="5">
    <location>
        <begin position="32"/>
        <end position="65"/>
    </location>
</feature>
<dbReference type="Pfam" id="PF01258">
    <property type="entry name" value="zf-dskA_traR"/>
    <property type="match status" value="1"/>
</dbReference>
<evidence type="ECO:0000256" key="1">
    <source>
        <dbReference type="ARBA" id="ARBA00022723"/>
    </source>
</evidence>
<keyword evidence="2" id="KW-0863">Zinc-finger</keyword>
<dbReference type="NCBIfam" id="TIGR02419">
    <property type="entry name" value="C4_traR_proteo"/>
    <property type="match status" value="1"/>
</dbReference>
<sequence length="67" mass="7153">MADFCDDASNLECLAREAALANAGLKKTNKPSRETCADCGDVIPAPRRAAIPGVELCITCQTQQEEQ</sequence>
<dbReference type="InterPro" id="IPR012783">
    <property type="entry name" value="Znf_C4_TraR"/>
</dbReference>
<evidence type="ECO:0000256" key="2">
    <source>
        <dbReference type="ARBA" id="ARBA00022771"/>
    </source>
</evidence>
<keyword evidence="1" id="KW-0479">Metal-binding</keyword>
<dbReference type="Proteomes" id="UP000219215">
    <property type="component" value="Chromosome DPRO"/>
</dbReference>
<dbReference type="PANTHER" id="PTHR38777">
    <property type="entry name" value="FELS-2 PROPHAGE PROTEIN"/>
    <property type="match status" value="1"/>
</dbReference>
<dbReference type="InterPro" id="IPR000962">
    <property type="entry name" value="Znf_DskA_TraR"/>
</dbReference>
<name>A0A2C8FEE0_9BACT</name>
<reference evidence="7" key="1">
    <citation type="submission" date="2017-09" db="EMBL/GenBank/DDBJ databases">
        <authorList>
            <person name="Regsiter A."/>
            <person name="William W."/>
        </authorList>
    </citation>
    <scope>NUCLEOTIDE SEQUENCE [LARGE SCALE GENOMIC DNA]</scope>
    <source>
        <strain evidence="7">500-1</strain>
    </source>
</reference>
<accession>A0A2C8FEE0</accession>
<evidence type="ECO:0000313" key="7">
    <source>
        <dbReference type="Proteomes" id="UP000219215"/>
    </source>
</evidence>
<protein>
    <submittedName>
        <fullName evidence="6">Phage/conjugal plasmid C-4 type zinc finger protein, TraR family</fullName>
    </submittedName>
</protein>
<dbReference type="KEGG" id="pprf:DPRO_3620"/>
<dbReference type="RefSeq" id="WP_097013241.1">
    <property type="nucleotide sequence ID" value="NZ_LT907975.1"/>
</dbReference>
<dbReference type="AlphaFoldDB" id="A0A2C8FEE0"/>
<dbReference type="GO" id="GO:0008270">
    <property type="term" value="F:zinc ion binding"/>
    <property type="evidence" value="ECO:0007669"/>
    <property type="project" value="UniProtKB-KW"/>
</dbReference>
<organism evidence="6 7">
    <name type="scientific">Pseudodesulfovibrio profundus</name>
    <dbReference type="NCBI Taxonomy" id="57320"/>
    <lineage>
        <taxon>Bacteria</taxon>
        <taxon>Pseudomonadati</taxon>
        <taxon>Thermodesulfobacteriota</taxon>
        <taxon>Desulfovibrionia</taxon>
        <taxon>Desulfovibrionales</taxon>
        <taxon>Desulfovibrionaceae</taxon>
    </lineage>
</organism>
<evidence type="ECO:0000256" key="4">
    <source>
        <dbReference type="PROSITE-ProRule" id="PRU00510"/>
    </source>
</evidence>